<dbReference type="Proteomes" id="UP000799776">
    <property type="component" value="Unassembled WGS sequence"/>
</dbReference>
<reference evidence="2" key="1">
    <citation type="journal article" date="2020" name="Stud. Mycol.">
        <title>101 Dothideomycetes genomes: a test case for predicting lifestyles and emergence of pathogens.</title>
        <authorList>
            <person name="Haridas S."/>
            <person name="Albert R."/>
            <person name="Binder M."/>
            <person name="Bloem J."/>
            <person name="Labutti K."/>
            <person name="Salamov A."/>
            <person name="Andreopoulos B."/>
            <person name="Baker S."/>
            <person name="Barry K."/>
            <person name="Bills G."/>
            <person name="Bluhm B."/>
            <person name="Cannon C."/>
            <person name="Castanera R."/>
            <person name="Culley D."/>
            <person name="Daum C."/>
            <person name="Ezra D."/>
            <person name="Gonzalez J."/>
            <person name="Henrissat B."/>
            <person name="Kuo A."/>
            <person name="Liang C."/>
            <person name="Lipzen A."/>
            <person name="Lutzoni F."/>
            <person name="Magnuson J."/>
            <person name="Mondo S."/>
            <person name="Nolan M."/>
            <person name="Ohm R."/>
            <person name="Pangilinan J."/>
            <person name="Park H.-J."/>
            <person name="Ramirez L."/>
            <person name="Alfaro M."/>
            <person name="Sun H."/>
            <person name="Tritt A."/>
            <person name="Yoshinaga Y."/>
            <person name="Zwiers L.-H."/>
            <person name="Turgeon B."/>
            <person name="Goodwin S."/>
            <person name="Spatafora J."/>
            <person name="Crous P."/>
            <person name="Grigoriev I."/>
        </authorList>
    </citation>
    <scope>NUCLEOTIDE SEQUENCE</scope>
    <source>
        <strain evidence="2">CBS 121410</strain>
    </source>
</reference>
<organism evidence="2 3">
    <name type="scientific">Saccharata proteae CBS 121410</name>
    <dbReference type="NCBI Taxonomy" id="1314787"/>
    <lineage>
        <taxon>Eukaryota</taxon>
        <taxon>Fungi</taxon>
        <taxon>Dikarya</taxon>
        <taxon>Ascomycota</taxon>
        <taxon>Pezizomycotina</taxon>
        <taxon>Dothideomycetes</taxon>
        <taxon>Dothideomycetes incertae sedis</taxon>
        <taxon>Botryosphaeriales</taxon>
        <taxon>Saccharataceae</taxon>
        <taxon>Saccharata</taxon>
    </lineage>
</organism>
<feature type="region of interest" description="Disordered" evidence="1">
    <location>
        <begin position="907"/>
        <end position="948"/>
    </location>
</feature>
<feature type="compositionally biased region" description="Acidic residues" evidence="1">
    <location>
        <begin position="49"/>
        <end position="58"/>
    </location>
</feature>
<proteinExistence type="predicted"/>
<dbReference type="EMBL" id="ML978719">
    <property type="protein sequence ID" value="KAF2087580.1"/>
    <property type="molecule type" value="Genomic_DNA"/>
</dbReference>
<feature type="region of interest" description="Disordered" evidence="1">
    <location>
        <begin position="473"/>
        <end position="499"/>
    </location>
</feature>
<feature type="compositionally biased region" description="Basic and acidic residues" evidence="1">
    <location>
        <begin position="192"/>
        <end position="210"/>
    </location>
</feature>
<evidence type="ECO:0000256" key="1">
    <source>
        <dbReference type="SAM" id="MobiDB-lite"/>
    </source>
</evidence>
<feature type="compositionally biased region" description="Polar residues" evidence="1">
    <location>
        <begin position="818"/>
        <end position="834"/>
    </location>
</feature>
<feature type="region of interest" description="Disordered" evidence="1">
    <location>
        <begin position="158"/>
        <end position="252"/>
    </location>
</feature>
<protein>
    <submittedName>
        <fullName evidence="2">Uncharacterized protein</fullName>
    </submittedName>
</protein>
<feature type="compositionally biased region" description="Low complexity" evidence="1">
    <location>
        <begin position="849"/>
        <end position="877"/>
    </location>
</feature>
<feature type="compositionally biased region" description="Polar residues" evidence="1">
    <location>
        <begin position="160"/>
        <end position="180"/>
    </location>
</feature>
<feature type="compositionally biased region" description="Basic and acidic residues" evidence="1">
    <location>
        <begin position="1"/>
        <end position="21"/>
    </location>
</feature>
<sequence length="948" mass="106570">MGTESAEREGRSNSLTEERDAPMTTRQTNSRGKLPKITKRKRPVGSEVEREDQEEDLEPATTSRKQTKPKPDNMALAAPTMILPTESRDKVPENTTRRLNMFEFHHEDADEDIRDTMQTRSQLIIPSPASAGSGEIMKRKQALELLGEDENEIEVARIEPSTTSRRQTRSQIVFTPSSLANPGKVTNRKRSNPAEHKDLDVPNPRKEQSRTHQSSVSVRNIFGDRCAPPSPSSAPDLRSHSHSTAYAPSDDGQSIGRLSRVINIHLPLYLVPLTDFKIEIPRLQGVEMLQHSLDTDHPFPTITPVRRHHWMNISVALVRNGVVEYSKAKTVPVTVGHELVHLLEACEKALGEKGLKKLWVRWTKAKGDLEWLRENTEVDERNAVVFLHLMKVRGSRDVFEYLSRGYRPDDIPRARDSDYGPNPFISFRQFADATISSMLNSVISLPQAMSAPRKPHNNDDQPVPPKSWIEEYMESSGSKPNTGAGSSGDKDNDDDDDEDSLHKWIKRLEKQADITAHEVKPKVYEDEHGNKAWHWSWSWGWPPKDGGQSAPGTDDVDEHQRKTLKEAIRNADAQLRDAERRMQAFFGFPVEGFSLDSECDIEVKRNLIHTQIERLDKDVSRAFRHVFGSEERLGRAWYRSFSGIMPELRWLAEHPYGPGYLEWRYRDEFENLQKPPPFMDAFEDLIRLERGEPMVQRQERRTHALPGLPIPVVTALIDDHPSTRSFRSEMRPGGKWFVPLGQGPEAILGSNIRRESGKLLGLPAENKSIDERGVLGAFNPAKRMEFVGATRPDQGPVQGETADPQSEAEMYEHFLNGSLPNQPNAGRTAWSSAFGTDRHEESSSPNEDPASITTSSTPSAQQIKPSPSQQPQTDPSSSRILSMLTTTHRSVEADGSVTTKVVLKKRFADGREETSETVNTESGNGAQLRSRTDDGAAGGKKGGWFWAS</sequence>
<dbReference type="AlphaFoldDB" id="A0A9P4HT92"/>
<evidence type="ECO:0000313" key="3">
    <source>
        <dbReference type="Proteomes" id="UP000799776"/>
    </source>
</evidence>
<gene>
    <name evidence="2" type="ORF">K490DRAFT_56681</name>
</gene>
<dbReference type="OrthoDB" id="4586300at2759"/>
<feature type="compositionally biased region" description="Polar residues" evidence="1">
    <location>
        <begin position="475"/>
        <end position="484"/>
    </location>
</feature>
<comment type="caution">
    <text evidence="2">The sequence shown here is derived from an EMBL/GenBank/DDBJ whole genome shotgun (WGS) entry which is preliminary data.</text>
</comment>
<feature type="compositionally biased region" description="Basic residues" evidence="1">
    <location>
        <begin position="33"/>
        <end position="43"/>
    </location>
</feature>
<keyword evidence="3" id="KW-1185">Reference proteome</keyword>
<evidence type="ECO:0000313" key="2">
    <source>
        <dbReference type="EMBL" id="KAF2087580.1"/>
    </source>
</evidence>
<name>A0A9P4HT92_9PEZI</name>
<accession>A0A9P4HT92</accession>
<feature type="region of interest" description="Disordered" evidence="1">
    <location>
        <begin position="1"/>
        <end position="93"/>
    </location>
</feature>
<feature type="compositionally biased region" description="Polar residues" evidence="1">
    <location>
        <begin position="916"/>
        <end position="929"/>
    </location>
</feature>
<feature type="region of interest" description="Disordered" evidence="1">
    <location>
        <begin position="816"/>
        <end position="877"/>
    </location>
</feature>